<comment type="caution">
    <text evidence="2">The sequence shown here is derived from an EMBL/GenBank/DDBJ whole genome shotgun (WGS) entry which is preliminary data.</text>
</comment>
<proteinExistence type="predicted"/>
<feature type="compositionally biased region" description="Polar residues" evidence="1">
    <location>
        <begin position="78"/>
        <end position="87"/>
    </location>
</feature>
<evidence type="ECO:0000313" key="2">
    <source>
        <dbReference type="EMBL" id="GBP37749.1"/>
    </source>
</evidence>
<dbReference type="AlphaFoldDB" id="A0A4C1VGQ2"/>
<dbReference type="EMBL" id="BGZK01000338">
    <property type="protein sequence ID" value="GBP37749.1"/>
    <property type="molecule type" value="Genomic_DNA"/>
</dbReference>
<name>A0A4C1VGQ2_EUMVA</name>
<reference evidence="2 3" key="1">
    <citation type="journal article" date="2019" name="Commun. Biol.">
        <title>The bagworm genome reveals a unique fibroin gene that provides high tensile strength.</title>
        <authorList>
            <person name="Kono N."/>
            <person name="Nakamura H."/>
            <person name="Ohtoshi R."/>
            <person name="Tomita M."/>
            <person name="Numata K."/>
            <person name="Arakawa K."/>
        </authorList>
    </citation>
    <scope>NUCLEOTIDE SEQUENCE [LARGE SCALE GENOMIC DNA]</scope>
</reference>
<protein>
    <submittedName>
        <fullName evidence="2">Uncharacterized protein</fullName>
    </submittedName>
</protein>
<sequence>MRGFSADISSATSSRPPALAVIERLYARVEKELENELPWLNYATRLPTIGGSSAMRSPLRPLTGDRTRLERPLRPPNRASTSGSIRK</sequence>
<evidence type="ECO:0000256" key="1">
    <source>
        <dbReference type="SAM" id="MobiDB-lite"/>
    </source>
</evidence>
<evidence type="ECO:0000313" key="3">
    <source>
        <dbReference type="Proteomes" id="UP000299102"/>
    </source>
</evidence>
<gene>
    <name evidence="2" type="ORF">EVAR_29950_1</name>
</gene>
<dbReference type="Proteomes" id="UP000299102">
    <property type="component" value="Unassembled WGS sequence"/>
</dbReference>
<feature type="region of interest" description="Disordered" evidence="1">
    <location>
        <begin position="50"/>
        <end position="87"/>
    </location>
</feature>
<organism evidence="2 3">
    <name type="scientific">Eumeta variegata</name>
    <name type="common">Bagworm moth</name>
    <name type="synonym">Eumeta japonica</name>
    <dbReference type="NCBI Taxonomy" id="151549"/>
    <lineage>
        <taxon>Eukaryota</taxon>
        <taxon>Metazoa</taxon>
        <taxon>Ecdysozoa</taxon>
        <taxon>Arthropoda</taxon>
        <taxon>Hexapoda</taxon>
        <taxon>Insecta</taxon>
        <taxon>Pterygota</taxon>
        <taxon>Neoptera</taxon>
        <taxon>Endopterygota</taxon>
        <taxon>Lepidoptera</taxon>
        <taxon>Glossata</taxon>
        <taxon>Ditrysia</taxon>
        <taxon>Tineoidea</taxon>
        <taxon>Psychidae</taxon>
        <taxon>Oiketicinae</taxon>
        <taxon>Eumeta</taxon>
    </lineage>
</organism>
<accession>A0A4C1VGQ2</accession>
<keyword evidence="3" id="KW-1185">Reference proteome</keyword>
<feature type="compositionally biased region" description="Basic and acidic residues" evidence="1">
    <location>
        <begin position="63"/>
        <end position="73"/>
    </location>
</feature>